<organism evidence="2 3">
    <name type="scientific">Paractinoplanes aksuensis</name>
    <dbReference type="NCBI Taxonomy" id="2939490"/>
    <lineage>
        <taxon>Bacteria</taxon>
        <taxon>Bacillati</taxon>
        <taxon>Actinomycetota</taxon>
        <taxon>Actinomycetes</taxon>
        <taxon>Micromonosporales</taxon>
        <taxon>Micromonosporaceae</taxon>
        <taxon>Paractinoplanes</taxon>
    </lineage>
</organism>
<keyword evidence="1" id="KW-0732">Signal</keyword>
<feature type="signal peptide" evidence="1">
    <location>
        <begin position="1"/>
        <end position="28"/>
    </location>
</feature>
<dbReference type="Proteomes" id="UP001523369">
    <property type="component" value="Unassembled WGS sequence"/>
</dbReference>
<proteinExistence type="predicted"/>
<reference evidence="2 3" key="1">
    <citation type="submission" date="2022-06" db="EMBL/GenBank/DDBJ databases">
        <title>New Species of the Genus Actinoplanes, ActinopZanes ferrugineus.</title>
        <authorList>
            <person name="Ding P."/>
        </authorList>
    </citation>
    <scope>NUCLEOTIDE SEQUENCE [LARGE SCALE GENOMIC DNA]</scope>
    <source>
        <strain evidence="2 3">TRM88003</strain>
    </source>
</reference>
<comment type="caution">
    <text evidence="2">The sequence shown here is derived from an EMBL/GenBank/DDBJ whole genome shotgun (WGS) entry which is preliminary data.</text>
</comment>
<gene>
    <name evidence="2" type="ORF">M1L60_26160</name>
</gene>
<sequence length="111" mass="11667">MRKTAVRLSVGLAAVAAFGTVAATPAAAAPADVQSGLSFYVYNRQSPTFVANFPQPDSSCQAVPARADLLVGWSGLTNVLAYRSADCSDRPASLGTLRSIRPGEFQSFRTE</sequence>
<evidence type="ECO:0008006" key="4">
    <source>
        <dbReference type="Google" id="ProtNLM"/>
    </source>
</evidence>
<feature type="chain" id="PRO_5045329484" description="Secreted protein" evidence="1">
    <location>
        <begin position="29"/>
        <end position="111"/>
    </location>
</feature>
<dbReference type="EMBL" id="JAMYJR010000028">
    <property type="protein sequence ID" value="MCO8274090.1"/>
    <property type="molecule type" value="Genomic_DNA"/>
</dbReference>
<keyword evidence="3" id="KW-1185">Reference proteome</keyword>
<evidence type="ECO:0000313" key="3">
    <source>
        <dbReference type="Proteomes" id="UP001523369"/>
    </source>
</evidence>
<name>A0ABT1DVU3_9ACTN</name>
<evidence type="ECO:0000313" key="2">
    <source>
        <dbReference type="EMBL" id="MCO8274090.1"/>
    </source>
</evidence>
<dbReference type="RefSeq" id="WP_253240165.1">
    <property type="nucleotide sequence ID" value="NZ_JAMYJR010000028.1"/>
</dbReference>
<protein>
    <recommendedName>
        <fullName evidence="4">Secreted protein</fullName>
    </recommendedName>
</protein>
<evidence type="ECO:0000256" key="1">
    <source>
        <dbReference type="SAM" id="SignalP"/>
    </source>
</evidence>
<accession>A0ABT1DVU3</accession>